<keyword evidence="3" id="KW-1185">Reference proteome</keyword>
<accession>A0A7X2H9L0</accession>
<evidence type="ECO:0000313" key="3">
    <source>
        <dbReference type="Proteomes" id="UP000463051"/>
    </source>
</evidence>
<dbReference type="Proteomes" id="UP000463051">
    <property type="component" value="Unassembled WGS sequence"/>
</dbReference>
<comment type="caution">
    <text evidence="2">The sequence shown here is derived from an EMBL/GenBank/DDBJ whole genome shotgun (WGS) entry which is preliminary data.</text>
</comment>
<dbReference type="EMBL" id="WJXB01000012">
    <property type="protein sequence ID" value="MRN56051.1"/>
    <property type="molecule type" value="Genomic_DNA"/>
</dbReference>
<dbReference type="AlphaFoldDB" id="A0A7X2H9L0"/>
<name>A0A7X2H9L0_9BACL</name>
<sequence length="103" mass="11401">MSGNKLTEHAVKLEMIRSIARSQAALAAILESIAELTGQSELTARKLSDNIRILSQYQSAMCRMMSGISLHRPKQGIPAAPWLNHNMRQRKLQSTRSTGGVEK</sequence>
<dbReference type="RefSeq" id="WP_154121559.1">
    <property type="nucleotide sequence ID" value="NZ_WJXB01000012.1"/>
</dbReference>
<gene>
    <name evidence="2" type="ORF">GJB61_24050</name>
</gene>
<feature type="region of interest" description="Disordered" evidence="1">
    <location>
        <begin position="78"/>
        <end position="103"/>
    </location>
</feature>
<proteinExistence type="predicted"/>
<reference evidence="2 3" key="1">
    <citation type="submission" date="2019-11" db="EMBL/GenBank/DDBJ databases">
        <title>Paenibacillus monticola sp. nov., a novel PGPR strain isolated from mountain sample in China.</title>
        <authorList>
            <person name="Zhao Q."/>
            <person name="Li H.-P."/>
            <person name="Zhang J.-L."/>
        </authorList>
    </citation>
    <scope>NUCLEOTIDE SEQUENCE [LARGE SCALE GENOMIC DNA]</scope>
    <source>
        <strain evidence="2 3">LC-T2</strain>
    </source>
</reference>
<feature type="compositionally biased region" description="Polar residues" evidence="1">
    <location>
        <begin position="94"/>
        <end position="103"/>
    </location>
</feature>
<evidence type="ECO:0000256" key="1">
    <source>
        <dbReference type="SAM" id="MobiDB-lite"/>
    </source>
</evidence>
<protein>
    <submittedName>
        <fullName evidence="2">Uncharacterized protein</fullName>
    </submittedName>
</protein>
<organism evidence="2 3">
    <name type="scientific">Paenibacillus monticola</name>
    <dbReference type="NCBI Taxonomy" id="2666075"/>
    <lineage>
        <taxon>Bacteria</taxon>
        <taxon>Bacillati</taxon>
        <taxon>Bacillota</taxon>
        <taxon>Bacilli</taxon>
        <taxon>Bacillales</taxon>
        <taxon>Paenibacillaceae</taxon>
        <taxon>Paenibacillus</taxon>
    </lineage>
</organism>
<evidence type="ECO:0000313" key="2">
    <source>
        <dbReference type="EMBL" id="MRN56051.1"/>
    </source>
</evidence>